<feature type="compositionally biased region" description="Basic residues" evidence="8">
    <location>
        <begin position="657"/>
        <end position="666"/>
    </location>
</feature>
<dbReference type="InterPro" id="IPR029019">
    <property type="entry name" value="HEX_eukaryotic_N"/>
</dbReference>
<dbReference type="Proteomes" id="UP000663829">
    <property type="component" value="Unassembled WGS sequence"/>
</dbReference>
<dbReference type="Gene3D" id="3.30.379.10">
    <property type="entry name" value="Chitobiase/beta-hexosaminidase domain 2-like"/>
    <property type="match status" value="1"/>
</dbReference>
<evidence type="ECO:0000256" key="5">
    <source>
        <dbReference type="ARBA" id="ARBA00023180"/>
    </source>
</evidence>
<dbReference type="PANTHER" id="PTHR22600">
    <property type="entry name" value="BETA-HEXOSAMINIDASE"/>
    <property type="match status" value="1"/>
</dbReference>
<evidence type="ECO:0000256" key="9">
    <source>
        <dbReference type="SAM" id="Phobius"/>
    </source>
</evidence>
<feature type="transmembrane region" description="Helical" evidence="9">
    <location>
        <begin position="989"/>
        <end position="1015"/>
    </location>
</feature>
<dbReference type="EC" id="3.2.1.52" evidence="3"/>
<keyword evidence="9" id="KW-0812">Transmembrane</keyword>
<dbReference type="GO" id="GO:0030203">
    <property type="term" value="P:glycosaminoglycan metabolic process"/>
    <property type="evidence" value="ECO:0007669"/>
    <property type="project" value="TreeGrafter"/>
</dbReference>
<dbReference type="GO" id="GO:0005764">
    <property type="term" value="C:lysosome"/>
    <property type="evidence" value="ECO:0007669"/>
    <property type="project" value="TreeGrafter"/>
</dbReference>
<dbReference type="Gene3D" id="3.20.20.80">
    <property type="entry name" value="Glycosidases"/>
    <property type="match status" value="3"/>
</dbReference>
<dbReference type="SUPFAM" id="SSF51445">
    <property type="entry name" value="(Trans)glycosidases"/>
    <property type="match status" value="1"/>
</dbReference>
<name>A0A813Z1F1_9BILA</name>
<dbReference type="InterPro" id="IPR002557">
    <property type="entry name" value="Chitin-bd_dom"/>
</dbReference>
<dbReference type="InterPro" id="IPR029018">
    <property type="entry name" value="Hex-like_dom2"/>
</dbReference>
<dbReference type="GO" id="GO:0005576">
    <property type="term" value="C:extracellular region"/>
    <property type="evidence" value="ECO:0007669"/>
    <property type="project" value="InterPro"/>
</dbReference>
<keyword evidence="9" id="KW-1133">Transmembrane helix</keyword>
<organism evidence="11 13">
    <name type="scientific">Didymodactylos carnosus</name>
    <dbReference type="NCBI Taxonomy" id="1234261"/>
    <lineage>
        <taxon>Eukaryota</taxon>
        <taxon>Metazoa</taxon>
        <taxon>Spiralia</taxon>
        <taxon>Gnathifera</taxon>
        <taxon>Rotifera</taxon>
        <taxon>Eurotatoria</taxon>
        <taxon>Bdelloidea</taxon>
        <taxon>Philodinida</taxon>
        <taxon>Philodinidae</taxon>
        <taxon>Didymodactylos</taxon>
    </lineage>
</organism>
<feature type="region of interest" description="Disordered" evidence="8">
    <location>
        <begin position="865"/>
        <end position="926"/>
    </location>
</feature>
<evidence type="ECO:0000259" key="10">
    <source>
        <dbReference type="PROSITE" id="PS50940"/>
    </source>
</evidence>
<dbReference type="GO" id="GO:0006689">
    <property type="term" value="P:ganglioside catabolic process"/>
    <property type="evidence" value="ECO:0007669"/>
    <property type="project" value="TreeGrafter"/>
</dbReference>
<evidence type="ECO:0000256" key="6">
    <source>
        <dbReference type="ARBA" id="ARBA00023295"/>
    </source>
</evidence>
<proteinExistence type="inferred from homology"/>
<evidence type="ECO:0000313" key="11">
    <source>
        <dbReference type="EMBL" id="CAF0893118.1"/>
    </source>
</evidence>
<evidence type="ECO:0000256" key="4">
    <source>
        <dbReference type="ARBA" id="ARBA00022801"/>
    </source>
</evidence>
<feature type="compositionally biased region" description="Polar residues" evidence="8">
    <location>
        <begin position="646"/>
        <end position="655"/>
    </location>
</feature>
<keyword evidence="4" id="KW-0378">Hydrolase</keyword>
<feature type="compositionally biased region" description="Basic residues" evidence="8">
    <location>
        <begin position="907"/>
        <end position="917"/>
    </location>
</feature>
<protein>
    <recommendedName>
        <fullName evidence="3">beta-N-acetylhexosaminidase</fullName>
        <ecNumber evidence="3">3.2.1.52</ecNumber>
    </recommendedName>
</protein>
<dbReference type="PANTHER" id="PTHR22600:SF21">
    <property type="entry name" value="BETA-HEXOSAMINIDASE A"/>
    <property type="match status" value="1"/>
</dbReference>
<dbReference type="InterPro" id="IPR025705">
    <property type="entry name" value="Beta_hexosaminidase_sua/sub"/>
</dbReference>
<comment type="similarity">
    <text evidence="2">Belongs to the glycosyl hydrolase 20 family.</text>
</comment>
<feature type="compositionally biased region" description="Polar residues" evidence="8">
    <location>
        <begin position="895"/>
        <end position="906"/>
    </location>
</feature>
<evidence type="ECO:0000313" key="12">
    <source>
        <dbReference type="EMBL" id="CAF3677020.1"/>
    </source>
</evidence>
<evidence type="ECO:0000256" key="3">
    <source>
        <dbReference type="ARBA" id="ARBA00012663"/>
    </source>
</evidence>
<evidence type="ECO:0000256" key="7">
    <source>
        <dbReference type="PIRSR" id="PIRSR625705-1"/>
    </source>
</evidence>
<dbReference type="GO" id="GO:0008061">
    <property type="term" value="F:chitin binding"/>
    <property type="evidence" value="ECO:0007669"/>
    <property type="project" value="InterPro"/>
</dbReference>
<dbReference type="OrthoDB" id="428480at2759"/>
<dbReference type="EMBL" id="CAJOBC010001411">
    <property type="protein sequence ID" value="CAF3677020.1"/>
    <property type="molecule type" value="Genomic_DNA"/>
</dbReference>
<sequence length="1315" mass="150667">MFVVVRCILINIFSVLYITSELSYIEVKYPLRGEPSPPNAVWPHPQQIQVTGTGLLYLKPKQLTINSNLDECIIIKSAKQRYENIFFPPTFTIVNPPSNEGILESLTLTVENKVCEESLTLMSDESYKLTIKDKKADIEATNVWGILRGIETFSQLLFINNDNQLVVNDTVTIIDSPRFRHRGLMLDTARHFLPVPILKKNLGAYSQDHVYTLKDVQEIIEFARLRGIRVIPEFDTPGHTFSWSKSHPDIGLIPVVWQDVWDEHVKLPSDTIIQIWKDESISAEFNSWASYLNKAASEGYNVILSSPWYLNFISYGKYNTNDSVMNLDFFRYYEVEPLQTFSGNDAEKRRILGGEACLWAEFVDGSNVIPRLWPVASAIAERLWSDRSVNNSEDAQFRLDVHRCRLLRRGISAQPILTGYCGNYEPDHLKLPPAWEMDPWICNHHDGRHHPKHDHATTENTSKKLYRSEIKPLWDSDLEWTCQHGKRRTDGTSFVKYNTESNEHRHPSGRARTKRLIPHSLSKVLPSSYRHGIDYTNRKSDIRTPLIIPKMSAKSRERWLRVHAAYLGKWPYRTVQERKAHKRRKVKKCNERPKHFSHSEYDATSSAISRWESEDERFQQQLRVLPMLSGTAHYVSHLKTMDIDKLSTSSSQQGLVKQKRKRRGRPKTAYNRIVSQIEPLPNRPSTGYETEDERRRRLTRRTSWLSSSDTNITTTKSKIRIKSGLLNHLKVFVQPQSQSLSRTSLATTIPSINSQRNIESSILKKKPITINIIRDDFDDKYVGTEIAKSHHQRQHVKIYDVRDQCIQADIARPYFDLNYDYDDKMIGTECYYDKKIRSPNTTHADKSIETGEDFIQHISIDNNCSSLSSSKDKTKQKIFESDNNEKRNLFNNNNTSSDKQGQSVQHKMSKNANKNKKNSNSTTNSQDILSKNEQYNVNNGGDTNSRGQILPLNDIFHTTSNYLDDNDKKNVNAHEQFRRFNKLSRERRILTWLLTIFSCIMICLFIGIFLLALAFHGQSKVINGNSTSIGNDGGATIKIATSTRSTRTTTSTTIRSTSTIFISPITTTIITTTITTTRLPGKFGEPCDTESDCRTPFLCDKKSGVKTGVCRCPLNYDFTKTGCVGGINAECIKDSDCQRNMLCTPTSSTEIRQCECKTRYFYDYDTKRCRGDFNAPCDTNDDCLRNGVCNKSGKQSYCDCTEHYQYYVAVQKCLGDPGAVCQRDSDCIDNAECPIGSGPIQRMCSCARQYVEDNYRKCVDPCPTSTVQLKIVRHPGNCKRFVDCEHKRKDECPGKSFFSLKLQRCVPEFSQAECD</sequence>
<keyword evidence="5" id="KW-0325">Glycoprotein</keyword>
<dbReference type="GO" id="GO:0016020">
    <property type="term" value="C:membrane"/>
    <property type="evidence" value="ECO:0007669"/>
    <property type="project" value="TreeGrafter"/>
</dbReference>
<feature type="region of interest" description="Disordered" evidence="8">
    <location>
        <begin position="646"/>
        <end position="667"/>
    </location>
</feature>
<dbReference type="Pfam" id="PF00728">
    <property type="entry name" value="Glyco_hydro_20"/>
    <property type="match status" value="2"/>
</dbReference>
<feature type="compositionally biased region" description="Basic and acidic residues" evidence="8">
    <location>
        <begin position="870"/>
        <end position="888"/>
    </location>
</feature>
<evidence type="ECO:0000313" key="13">
    <source>
        <dbReference type="Proteomes" id="UP000663829"/>
    </source>
</evidence>
<dbReference type="Pfam" id="PF14845">
    <property type="entry name" value="Glycohydro_20b2"/>
    <property type="match status" value="1"/>
</dbReference>
<keyword evidence="6" id="KW-0326">Glycosidase</keyword>
<accession>A0A813Z1F1</accession>
<evidence type="ECO:0000256" key="8">
    <source>
        <dbReference type="SAM" id="MobiDB-lite"/>
    </source>
</evidence>
<dbReference type="EMBL" id="CAJNOQ010001411">
    <property type="protein sequence ID" value="CAF0893118.1"/>
    <property type="molecule type" value="Genomic_DNA"/>
</dbReference>
<gene>
    <name evidence="11" type="ORF">GPM918_LOCUS8230</name>
    <name evidence="12" type="ORF">SRO942_LOCUS8230</name>
</gene>
<comment type="caution">
    <text evidence="11">The sequence shown here is derived from an EMBL/GenBank/DDBJ whole genome shotgun (WGS) entry which is preliminary data.</text>
</comment>
<dbReference type="GO" id="GO:0004563">
    <property type="term" value="F:beta-N-acetylhexosaminidase activity"/>
    <property type="evidence" value="ECO:0007669"/>
    <property type="project" value="UniProtKB-EC"/>
</dbReference>
<dbReference type="InterPro" id="IPR015883">
    <property type="entry name" value="Glyco_hydro_20_cat"/>
</dbReference>
<dbReference type="Proteomes" id="UP000681722">
    <property type="component" value="Unassembled WGS sequence"/>
</dbReference>
<dbReference type="PROSITE" id="PS50940">
    <property type="entry name" value="CHIT_BIND_II"/>
    <property type="match status" value="1"/>
</dbReference>
<evidence type="ECO:0000256" key="2">
    <source>
        <dbReference type="ARBA" id="ARBA00006285"/>
    </source>
</evidence>
<feature type="active site" description="Proton donor" evidence="7">
    <location>
        <position position="263"/>
    </location>
</feature>
<feature type="domain" description="Chitin-binding type-2" evidence="10">
    <location>
        <begin position="1259"/>
        <end position="1315"/>
    </location>
</feature>
<evidence type="ECO:0000256" key="1">
    <source>
        <dbReference type="ARBA" id="ARBA00001231"/>
    </source>
</evidence>
<dbReference type="InterPro" id="IPR017853">
    <property type="entry name" value="GH"/>
</dbReference>
<reference evidence="11" key="1">
    <citation type="submission" date="2021-02" db="EMBL/GenBank/DDBJ databases">
        <authorList>
            <person name="Nowell W R."/>
        </authorList>
    </citation>
    <scope>NUCLEOTIDE SEQUENCE</scope>
</reference>
<keyword evidence="9" id="KW-0472">Membrane</keyword>
<comment type="catalytic activity">
    <reaction evidence="1">
        <text>Hydrolysis of terminal non-reducing N-acetyl-D-hexosamine residues in N-acetyl-beta-D-hexosaminides.</text>
        <dbReference type="EC" id="3.2.1.52"/>
    </reaction>
</comment>
<keyword evidence="13" id="KW-1185">Reference proteome</keyword>
<dbReference type="GO" id="GO:0005975">
    <property type="term" value="P:carbohydrate metabolic process"/>
    <property type="evidence" value="ECO:0007669"/>
    <property type="project" value="InterPro"/>
</dbReference>
<dbReference type="SUPFAM" id="SSF55545">
    <property type="entry name" value="beta-N-acetylhexosaminidase-like domain"/>
    <property type="match status" value="1"/>
</dbReference>
<dbReference type="PRINTS" id="PR00738">
    <property type="entry name" value="GLHYDRLASE20"/>
</dbReference>